<keyword evidence="1" id="KW-1133">Transmembrane helix</keyword>
<organism evidence="2 3">
    <name type="scientific">Oceanobacillus chungangensis</name>
    <dbReference type="NCBI Taxonomy" id="1229152"/>
    <lineage>
        <taxon>Bacteria</taxon>
        <taxon>Bacillati</taxon>
        <taxon>Bacillota</taxon>
        <taxon>Bacilli</taxon>
        <taxon>Bacillales</taxon>
        <taxon>Bacillaceae</taxon>
        <taxon>Oceanobacillus</taxon>
    </lineage>
</organism>
<name>A0A3D8PPJ6_9BACI</name>
<dbReference type="OrthoDB" id="2721169at2"/>
<evidence type="ECO:0000256" key="1">
    <source>
        <dbReference type="SAM" id="Phobius"/>
    </source>
</evidence>
<feature type="transmembrane region" description="Helical" evidence="1">
    <location>
        <begin position="42"/>
        <end position="61"/>
    </location>
</feature>
<dbReference type="RefSeq" id="WP_115750121.1">
    <property type="nucleotide sequence ID" value="NZ_PIOD01000012.1"/>
</dbReference>
<keyword evidence="1" id="KW-0472">Membrane</keyword>
<feature type="transmembrane region" description="Helical" evidence="1">
    <location>
        <begin position="12"/>
        <end position="30"/>
    </location>
</feature>
<protein>
    <submittedName>
        <fullName evidence="2">Uncharacterized protein</fullName>
    </submittedName>
</protein>
<keyword evidence="1" id="KW-0812">Transmembrane</keyword>
<dbReference type="Proteomes" id="UP000256520">
    <property type="component" value="Unassembled WGS sequence"/>
</dbReference>
<accession>A0A3D8PPJ6</accession>
<gene>
    <name evidence="2" type="ORF">CWR45_12010</name>
</gene>
<dbReference type="EMBL" id="PIOD01000012">
    <property type="protein sequence ID" value="RDW17437.1"/>
    <property type="molecule type" value="Genomic_DNA"/>
</dbReference>
<comment type="caution">
    <text evidence="2">The sequence shown here is derived from an EMBL/GenBank/DDBJ whole genome shotgun (WGS) entry which is preliminary data.</text>
</comment>
<dbReference type="AlphaFoldDB" id="A0A3D8PPJ6"/>
<keyword evidence="3" id="KW-1185">Reference proteome</keyword>
<reference evidence="3" key="1">
    <citation type="submission" date="2017-11" db="EMBL/GenBank/DDBJ databases">
        <authorList>
            <person name="Zhu W."/>
        </authorList>
    </citation>
    <scope>NUCLEOTIDE SEQUENCE [LARGE SCALE GENOMIC DNA]</scope>
    <source>
        <strain evidence="3">CAU 1051</strain>
    </source>
</reference>
<evidence type="ECO:0000313" key="3">
    <source>
        <dbReference type="Proteomes" id="UP000256520"/>
    </source>
</evidence>
<sequence length="101" mass="11524">MNNDSYNIVVHVVNLILLGAIGFLVFFSVVNISPAQDPIGDMFRFGHTVFLLVMWAVNYWFQYKKKKWILPLAGTILYVAIALLVMGIVSPFLRNMIEAQF</sequence>
<evidence type="ECO:0000313" key="2">
    <source>
        <dbReference type="EMBL" id="RDW17437.1"/>
    </source>
</evidence>
<proteinExistence type="predicted"/>
<feature type="transmembrane region" description="Helical" evidence="1">
    <location>
        <begin position="68"/>
        <end position="93"/>
    </location>
</feature>